<dbReference type="InParanoid" id="E1ZED1"/>
<evidence type="ECO:0000259" key="1">
    <source>
        <dbReference type="Pfam" id="PF13460"/>
    </source>
</evidence>
<dbReference type="STRING" id="554065.E1ZED1"/>
<dbReference type="PANTHER" id="PTHR14097:SF7">
    <property type="entry name" value="OXIDOREDUCTASE HTATIP2"/>
    <property type="match status" value="1"/>
</dbReference>
<dbReference type="GO" id="GO:0005737">
    <property type="term" value="C:cytoplasm"/>
    <property type="evidence" value="ECO:0007669"/>
    <property type="project" value="TreeGrafter"/>
</dbReference>
<protein>
    <recommendedName>
        <fullName evidence="1">NAD(P)-binding domain-containing protein</fullName>
    </recommendedName>
</protein>
<dbReference type="SUPFAM" id="SSF51735">
    <property type="entry name" value="NAD(P)-binding Rossmann-fold domains"/>
    <property type="match status" value="1"/>
</dbReference>
<dbReference type="RefSeq" id="XP_005847951.1">
    <property type="nucleotide sequence ID" value="XM_005847889.1"/>
</dbReference>
<dbReference type="GeneID" id="17355431"/>
<accession>E1ZED1</accession>
<evidence type="ECO:0000313" key="3">
    <source>
        <dbReference type="Proteomes" id="UP000008141"/>
    </source>
</evidence>
<sequence length="242" mass="25372">MSNTKLKAVVVGGTGAVGREVVGQLLVSPRWGSVVAVGRRAADPPAAYKGQEGYDEGKLKQAVVNMDNLEAEAQQAFAGADSVFCCLGTTRAAAGTADQFRKVDLEYVAATARAAKAAAVPTFALVSSQGARPSVWATDLKLLHGLLYMKTKGQAEEAVKSMGLSYTAIMRPGMLDRGELARGVERAFSKLMSSVAVSQVAHVMIADVERWLDARAAAGAAAHAGAQPEVKVFEMGDIQKFS</sequence>
<dbReference type="KEGG" id="cvr:CHLNCDRAFT_145410"/>
<name>E1ZED1_CHLVA</name>
<dbReference type="EMBL" id="GL433843">
    <property type="protein sequence ID" value="EFN55849.1"/>
    <property type="molecule type" value="Genomic_DNA"/>
</dbReference>
<keyword evidence="3" id="KW-1185">Reference proteome</keyword>
<gene>
    <name evidence="2" type="ORF">CHLNCDRAFT_145410</name>
</gene>
<dbReference type="InterPro" id="IPR016040">
    <property type="entry name" value="NAD(P)-bd_dom"/>
</dbReference>
<dbReference type="OrthoDB" id="430436at2759"/>
<dbReference type="PANTHER" id="PTHR14097">
    <property type="entry name" value="OXIDOREDUCTASE HTATIP2"/>
    <property type="match status" value="1"/>
</dbReference>
<dbReference type="InterPro" id="IPR036291">
    <property type="entry name" value="NAD(P)-bd_dom_sf"/>
</dbReference>
<evidence type="ECO:0000313" key="2">
    <source>
        <dbReference type="EMBL" id="EFN55849.1"/>
    </source>
</evidence>
<proteinExistence type="predicted"/>
<dbReference type="Proteomes" id="UP000008141">
    <property type="component" value="Unassembled WGS sequence"/>
</dbReference>
<dbReference type="GO" id="GO:0051170">
    <property type="term" value="P:import into nucleus"/>
    <property type="evidence" value="ECO:0007669"/>
    <property type="project" value="TreeGrafter"/>
</dbReference>
<dbReference type="Gene3D" id="3.40.50.720">
    <property type="entry name" value="NAD(P)-binding Rossmann-like Domain"/>
    <property type="match status" value="1"/>
</dbReference>
<organism evidence="3">
    <name type="scientific">Chlorella variabilis</name>
    <name type="common">Green alga</name>
    <dbReference type="NCBI Taxonomy" id="554065"/>
    <lineage>
        <taxon>Eukaryota</taxon>
        <taxon>Viridiplantae</taxon>
        <taxon>Chlorophyta</taxon>
        <taxon>core chlorophytes</taxon>
        <taxon>Trebouxiophyceae</taxon>
        <taxon>Chlorellales</taxon>
        <taxon>Chlorellaceae</taxon>
        <taxon>Chlorella clade</taxon>
        <taxon>Chlorella</taxon>
    </lineage>
</organism>
<feature type="domain" description="NAD(P)-binding" evidence="1">
    <location>
        <begin position="12"/>
        <end position="206"/>
    </location>
</feature>
<reference evidence="2 3" key="1">
    <citation type="journal article" date="2010" name="Plant Cell">
        <title>The Chlorella variabilis NC64A genome reveals adaptation to photosymbiosis, coevolution with viruses, and cryptic sex.</title>
        <authorList>
            <person name="Blanc G."/>
            <person name="Duncan G."/>
            <person name="Agarkova I."/>
            <person name="Borodovsky M."/>
            <person name="Gurnon J."/>
            <person name="Kuo A."/>
            <person name="Lindquist E."/>
            <person name="Lucas S."/>
            <person name="Pangilinan J."/>
            <person name="Polle J."/>
            <person name="Salamov A."/>
            <person name="Terry A."/>
            <person name="Yamada T."/>
            <person name="Dunigan D.D."/>
            <person name="Grigoriev I.V."/>
            <person name="Claverie J.M."/>
            <person name="Van Etten J.L."/>
        </authorList>
    </citation>
    <scope>NUCLEOTIDE SEQUENCE [LARGE SCALE GENOMIC DNA]</scope>
    <source>
        <strain evidence="2 3">NC64A</strain>
    </source>
</reference>
<dbReference type="eggNOG" id="KOG4039">
    <property type="taxonomic scope" value="Eukaryota"/>
</dbReference>
<dbReference type="Pfam" id="PF13460">
    <property type="entry name" value="NAD_binding_10"/>
    <property type="match status" value="1"/>
</dbReference>
<dbReference type="AlphaFoldDB" id="E1ZED1"/>
<dbReference type="OMA" id="DWPQLTI"/>